<proteinExistence type="predicted"/>
<feature type="region of interest" description="Disordered" evidence="1">
    <location>
        <begin position="247"/>
        <end position="269"/>
    </location>
</feature>
<dbReference type="Proteomes" id="UP001209878">
    <property type="component" value="Unassembled WGS sequence"/>
</dbReference>
<keyword evidence="2" id="KW-0472">Membrane</keyword>
<comment type="caution">
    <text evidence="3">The sequence shown here is derived from an EMBL/GenBank/DDBJ whole genome shotgun (WGS) entry which is preliminary data.</text>
</comment>
<feature type="transmembrane region" description="Helical" evidence="2">
    <location>
        <begin position="179"/>
        <end position="202"/>
    </location>
</feature>
<feature type="region of interest" description="Disordered" evidence="1">
    <location>
        <begin position="338"/>
        <end position="360"/>
    </location>
</feature>
<keyword evidence="4" id="KW-1185">Reference proteome</keyword>
<dbReference type="AlphaFoldDB" id="A0AAD9J5L4"/>
<evidence type="ECO:0000256" key="2">
    <source>
        <dbReference type="SAM" id="Phobius"/>
    </source>
</evidence>
<keyword evidence="2" id="KW-1133">Transmembrane helix</keyword>
<organism evidence="3 4">
    <name type="scientific">Ridgeia piscesae</name>
    <name type="common">Tubeworm</name>
    <dbReference type="NCBI Taxonomy" id="27915"/>
    <lineage>
        <taxon>Eukaryota</taxon>
        <taxon>Metazoa</taxon>
        <taxon>Spiralia</taxon>
        <taxon>Lophotrochozoa</taxon>
        <taxon>Annelida</taxon>
        <taxon>Polychaeta</taxon>
        <taxon>Sedentaria</taxon>
        <taxon>Canalipalpata</taxon>
        <taxon>Sabellida</taxon>
        <taxon>Siboglinidae</taxon>
        <taxon>Ridgeia</taxon>
    </lineage>
</organism>
<protein>
    <submittedName>
        <fullName evidence="3">Uncharacterized protein</fullName>
    </submittedName>
</protein>
<dbReference type="CDD" id="cd22823">
    <property type="entry name" value="Gal_Rha_Lectin"/>
    <property type="match status" value="1"/>
</dbReference>
<feature type="region of interest" description="Disordered" evidence="1">
    <location>
        <begin position="405"/>
        <end position="425"/>
    </location>
</feature>
<accession>A0AAD9J5L4</accession>
<dbReference type="EMBL" id="JAODUO010003627">
    <property type="protein sequence ID" value="KAK2146563.1"/>
    <property type="molecule type" value="Genomic_DNA"/>
</dbReference>
<evidence type="ECO:0000313" key="4">
    <source>
        <dbReference type="Proteomes" id="UP001209878"/>
    </source>
</evidence>
<keyword evidence="2" id="KW-0812">Transmembrane</keyword>
<feature type="transmembrane region" description="Helical" evidence="2">
    <location>
        <begin position="18"/>
        <end position="38"/>
    </location>
</feature>
<name>A0AAD9J5L4_RIDPI</name>
<evidence type="ECO:0000313" key="3">
    <source>
        <dbReference type="EMBL" id="KAK2146563.1"/>
    </source>
</evidence>
<reference evidence="3" key="1">
    <citation type="journal article" date="2023" name="Mol. Biol. Evol.">
        <title>Third-Generation Sequencing Reveals the Adaptive Role of the Epigenome in Three Deep-Sea Polychaetes.</title>
        <authorList>
            <person name="Perez M."/>
            <person name="Aroh O."/>
            <person name="Sun Y."/>
            <person name="Lan Y."/>
            <person name="Juniper S.K."/>
            <person name="Young C.R."/>
            <person name="Angers B."/>
            <person name="Qian P.Y."/>
        </authorList>
    </citation>
    <scope>NUCLEOTIDE SEQUENCE</scope>
    <source>
        <strain evidence="3">R07B-5</strain>
    </source>
</reference>
<sequence length="441" mass="47785">MIIYIYIYIYIYIKKKQVYTYIQIYICVFLFAVITRCIKPPIPPGDLNCSEPQKVYIKNVTLGKSACDDQICCPNNSLCFAENTANHLDYVKKTCDGKHTCSISMVNHWCGGSSTDYESVHYVCSSINPATPTITQPTVRMLQDEANTVMTTTSGSTSLMQGSTVKGLAKGTKRQSKGVIAGVTTAVMCLIIGGVIIVIVVYKRTRGSSDSPKTQEQSVDPDANIYDIIAEPPNDKTTESYQKGEIMLPPGNTNLNRALPKLSPGEVKRKPTEKDYDYAYGHIVAGTGGVVDGAPGSGNQDVTYAEIDDSGVDMECVGSDDKPTEVTYSEINETCDTLGTQGATDSRESISDNVDNTGNPGEIEVDTLGASAMADDTMGDTMDTCGDTLEESDRTMVKNDLYSGDTLEESDTTMGTNDLYSGDTLEDSNMTMVENDLYSTK</sequence>
<gene>
    <name evidence="3" type="ORF">NP493_3644g00005</name>
</gene>
<evidence type="ECO:0000256" key="1">
    <source>
        <dbReference type="SAM" id="MobiDB-lite"/>
    </source>
</evidence>